<dbReference type="CDD" id="cd03220">
    <property type="entry name" value="ABC_KpsT_Wzt"/>
    <property type="match status" value="1"/>
</dbReference>
<keyword evidence="2" id="KW-0813">Transport</keyword>
<evidence type="ECO:0000259" key="6">
    <source>
        <dbReference type="PROSITE" id="PS50893"/>
    </source>
</evidence>
<dbReference type="Proteomes" id="UP000216107">
    <property type="component" value="Unassembled WGS sequence"/>
</dbReference>
<dbReference type="InterPro" id="IPR003439">
    <property type="entry name" value="ABC_transporter-like_ATP-bd"/>
</dbReference>
<dbReference type="Proteomes" id="UP000623509">
    <property type="component" value="Unassembled WGS sequence"/>
</dbReference>
<evidence type="ECO:0000313" key="10">
    <source>
        <dbReference type="Proteomes" id="UP000623509"/>
    </source>
</evidence>
<dbReference type="GO" id="GO:0016887">
    <property type="term" value="F:ATP hydrolysis activity"/>
    <property type="evidence" value="ECO:0007669"/>
    <property type="project" value="InterPro"/>
</dbReference>
<dbReference type="EMBL" id="MDUX01000036">
    <property type="protein sequence ID" value="KAF7598829.1"/>
    <property type="molecule type" value="Genomic_DNA"/>
</dbReference>
<sequence length="261" mass="28929">MILVEDVHKRYRTDHGLGPWVLKGVNFRIPPGVSVGLVGKNGAGKSTLLRLIGGVDHPNRGRIERHCRVSWPIGFGGGLQGSLSGRQNAKFVCRIHGHEDDMVDRLQRIADFAELGNYFDEPVKTYSSGMRSRLQFALSLAFDFDVYISDEVTATGDAAFKKKAAEAFKQLAGRSSLIMMSHGEGTLREFCTAGIWLNDGYAYWFDAIDDALRAYKESIPKWFKRSSNLRLRGSAPGGWPGCRTSWCPRRFAAACLPSPLS</sequence>
<dbReference type="InterPro" id="IPR015860">
    <property type="entry name" value="ABC_transpr_TagH-like"/>
</dbReference>
<evidence type="ECO:0000256" key="5">
    <source>
        <dbReference type="ARBA" id="ARBA00022840"/>
    </source>
</evidence>
<gene>
    <name evidence="7" type="ORF">BGI27_11260</name>
    <name evidence="8" type="ORF">CGU29_10390</name>
</gene>
<dbReference type="PROSITE" id="PS50893">
    <property type="entry name" value="ABC_TRANSPORTER_2"/>
    <property type="match status" value="1"/>
</dbReference>
<dbReference type="EMBL" id="NMRN01000031">
    <property type="protein sequence ID" value="PAS92715.1"/>
    <property type="molecule type" value="Genomic_DNA"/>
</dbReference>
<keyword evidence="4" id="KW-0547">Nucleotide-binding</keyword>
<dbReference type="GO" id="GO:0140359">
    <property type="term" value="F:ABC-type transporter activity"/>
    <property type="evidence" value="ECO:0007669"/>
    <property type="project" value="InterPro"/>
</dbReference>
<dbReference type="SMART" id="SM00382">
    <property type="entry name" value="AAA"/>
    <property type="match status" value="1"/>
</dbReference>
<dbReference type="InterPro" id="IPR027417">
    <property type="entry name" value="P-loop_NTPase"/>
</dbReference>
<dbReference type="Pfam" id="PF00005">
    <property type="entry name" value="ABC_tran"/>
    <property type="match status" value="1"/>
</dbReference>
<evidence type="ECO:0000256" key="2">
    <source>
        <dbReference type="ARBA" id="ARBA00022448"/>
    </source>
</evidence>
<dbReference type="RefSeq" id="WP_095524980.1">
    <property type="nucleotide sequence ID" value="NZ_MDUX01000036.1"/>
</dbReference>
<evidence type="ECO:0000256" key="4">
    <source>
        <dbReference type="ARBA" id="ARBA00022741"/>
    </source>
</evidence>
<proteinExistence type="inferred from homology"/>
<dbReference type="InterPro" id="IPR003593">
    <property type="entry name" value="AAA+_ATPase"/>
</dbReference>
<dbReference type="InterPro" id="IPR050683">
    <property type="entry name" value="Bact_Polysacc_Export_ATP-bd"/>
</dbReference>
<dbReference type="GO" id="GO:0016020">
    <property type="term" value="C:membrane"/>
    <property type="evidence" value="ECO:0007669"/>
    <property type="project" value="InterPro"/>
</dbReference>
<keyword evidence="10" id="KW-1185">Reference proteome</keyword>
<dbReference type="SUPFAM" id="SSF52540">
    <property type="entry name" value="P-loop containing nucleoside triphosphate hydrolases"/>
    <property type="match status" value="1"/>
</dbReference>
<dbReference type="GO" id="GO:0005524">
    <property type="term" value="F:ATP binding"/>
    <property type="evidence" value="ECO:0007669"/>
    <property type="project" value="UniProtKB-KW"/>
</dbReference>
<protein>
    <submittedName>
        <fullName evidence="7 8">ABC transporter ATP-binding protein</fullName>
    </submittedName>
</protein>
<dbReference type="PANTHER" id="PTHR46743">
    <property type="entry name" value="TEICHOIC ACIDS EXPORT ATP-BINDING PROTEIN TAGH"/>
    <property type="match status" value="1"/>
</dbReference>
<feature type="domain" description="ABC transporter" evidence="6">
    <location>
        <begin position="2"/>
        <end position="224"/>
    </location>
</feature>
<evidence type="ECO:0000313" key="9">
    <source>
        <dbReference type="Proteomes" id="UP000216107"/>
    </source>
</evidence>
<dbReference type="Gene3D" id="3.40.50.300">
    <property type="entry name" value="P-loop containing nucleotide triphosphate hydrolases"/>
    <property type="match status" value="1"/>
</dbReference>
<evidence type="ECO:0000313" key="7">
    <source>
        <dbReference type="EMBL" id="KAF7598829.1"/>
    </source>
</evidence>
<evidence type="ECO:0000313" key="8">
    <source>
        <dbReference type="EMBL" id="PAS92715.1"/>
    </source>
</evidence>
<organism evidence="8 9">
    <name type="scientific">Candidatus Dactylopiibacterium carminicum</name>
    <dbReference type="NCBI Taxonomy" id="857335"/>
    <lineage>
        <taxon>Bacteria</taxon>
        <taxon>Pseudomonadati</taxon>
        <taxon>Pseudomonadota</taxon>
        <taxon>Betaproteobacteria</taxon>
        <taxon>Rhodocyclales</taxon>
        <taxon>Rhodocyclaceae</taxon>
        <taxon>Candidatus Dactylopiibacterium</taxon>
    </lineage>
</organism>
<evidence type="ECO:0000256" key="3">
    <source>
        <dbReference type="ARBA" id="ARBA00022475"/>
    </source>
</evidence>
<dbReference type="PROSITE" id="PS00211">
    <property type="entry name" value="ABC_TRANSPORTER_1"/>
    <property type="match status" value="1"/>
</dbReference>
<keyword evidence="5 8" id="KW-0067">ATP-binding</keyword>
<dbReference type="AlphaFoldDB" id="A0A272ERH8"/>
<evidence type="ECO:0000256" key="1">
    <source>
        <dbReference type="ARBA" id="ARBA00005417"/>
    </source>
</evidence>
<keyword evidence="3" id="KW-1003">Cell membrane</keyword>
<reference evidence="8 9" key="2">
    <citation type="submission" date="2017-07" db="EMBL/GenBank/DDBJ databases">
        <title>Candidatus Dactylopiibacterium carminicum, a nitrogen-fixing symbiont of the cochineal insect Dactylopius coccus and Dactylopius opuntiae (Hemiptera: Coccoidea: Dactylopiidae).</title>
        <authorList>
            <person name="Vera A."/>
        </authorList>
    </citation>
    <scope>NUCLEOTIDE SEQUENCE [LARGE SCALE GENOMIC DNA]</scope>
    <source>
        <strain evidence="8 9">NFDCM</strain>
    </source>
</reference>
<comment type="similarity">
    <text evidence="1">Belongs to the ABC transporter superfamily.</text>
</comment>
<comment type="caution">
    <text evidence="8">The sequence shown here is derived from an EMBL/GenBank/DDBJ whole genome shotgun (WGS) entry which is preliminary data.</text>
</comment>
<keyword evidence="3" id="KW-0472">Membrane</keyword>
<accession>A0A272ERH8</accession>
<dbReference type="InterPro" id="IPR017871">
    <property type="entry name" value="ABC_transporter-like_CS"/>
</dbReference>
<dbReference type="PANTHER" id="PTHR46743:SF2">
    <property type="entry name" value="TEICHOIC ACIDS EXPORT ATP-BINDING PROTEIN TAGH"/>
    <property type="match status" value="1"/>
</dbReference>
<name>A0A272ERH8_9RHOO</name>
<dbReference type="OrthoDB" id="9778870at2"/>
<reference evidence="7 10" key="1">
    <citation type="submission" date="2016-08" db="EMBL/GenBank/DDBJ databases">
        <title>Candidatus Dactylopiibacterium carminicum genome sequence.</title>
        <authorList>
            <person name="Ramirez-Puebla S.T."/>
            <person name="Ormeno-Orrillo E."/>
            <person name="Vera-Ponce De Leon A."/>
            <person name="Luis L."/>
            <person name="Sanchez-Flores A."/>
            <person name="Monica R."/>
            <person name="Martinez-Romero E."/>
        </authorList>
    </citation>
    <scope>NUCLEOTIDE SEQUENCE [LARGE SCALE GENOMIC DNA]</scope>
    <source>
        <strain evidence="7">END1</strain>
    </source>
</reference>